<reference evidence="1" key="1">
    <citation type="submission" date="2014-09" db="EMBL/GenBank/DDBJ databases">
        <authorList>
            <person name="Magalhaes I.L.F."/>
            <person name="Oliveira U."/>
            <person name="Santos F.R."/>
            <person name="Vidigal T.H.D.A."/>
            <person name="Brescovit A.D."/>
            <person name="Santos A.J."/>
        </authorList>
    </citation>
    <scope>NUCLEOTIDE SEQUENCE</scope>
    <source>
        <tissue evidence="1">Shoot tissue taken approximately 20 cm above the soil surface</tissue>
    </source>
</reference>
<dbReference type="EMBL" id="GBRH01197532">
    <property type="protein sequence ID" value="JAE00364.1"/>
    <property type="molecule type" value="Transcribed_RNA"/>
</dbReference>
<name>A0A0A9EMX6_ARUDO</name>
<reference evidence="1" key="2">
    <citation type="journal article" date="2015" name="Data Brief">
        <title>Shoot transcriptome of the giant reed, Arundo donax.</title>
        <authorList>
            <person name="Barrero R.A."/>
            <person name="Guerrero F.D."/>
            <person name="Moolhuijzen P."/>
            <person name="Goolsby J.A."/>
            <person name="Tidwell J."/>
            <person name="Bellgard S.E."/>
            <person name="Bellgard M.I."/>
        </authorList>
    </citation>
    <scope>NUCLEOTIDE SEQUENCE</scope>
    <source>
        <tissue evidence="1">Shoot tissue taken approximately 20 cm above the soil surface</tissue>
    </source>
</reference>
<organism evidence="1">
    <name type="scientific">Arundo donax</name>
    <name type="common">Giant reed</name>
    <name type="synonym">Donax arundinaceus</name>
    <dbReference type="NCBI Taxonomy" id="35708"/>
    <lineage>
        <taxon>Eukaryota</taxon>
        <taxon>Viridiplantae</taxon>
        <taxon>Streptophyta</taxon>
        <taxon>Embryophyta</taxon>
        <taxon>Tracheophyta</taxon>
        <taxon>Spermatophyta</taxon>
        <taxon>Magnoliopsida</taxon>
        <taxon>Liliopsida</taxon>
        <taxon>Poales</taxon>
        <taxon>Poaceae</taxon>
        <taxon>PACMAD clade</taxon>
        <taxon>Arundinoideae</taxon>
        <taxon>Arundineae</taxon>
        <taxon>Arundo</taxon>
    </lineage>
</organism>
<evidence type="ECO:0000313" key="1">
    <source>
        <dbReference type="EMBL" id="JAE00364.1"/>
    </source>
</evidence>
<sequence>MIESTVISKNKQV</sequence>
<accession>A0A0A9EMX6</accession>
<proteinExistence type="predicted"/>
<protein>
    <submittedName>
        <fullName evidence="1">Uncharacterized protein</fullName>
    </submittedName>
</protein>